<protein>
    <submittedName>
        <fullName evidence="2">DUF5065 domain-containing protein</fullName>
    </submittedName>
</protein>
<accession>A0A2A8BNA3</accession>
<gene>
    <name evidence="2" type="ORF">CN611_14145</name>
</gene>
<dbReference type="RefSeq" id="WP_098102554.1">
    <property type="nucleotide sequence ID" value="NZ_NUDL01000041.1"/>
</dbReference>
<proteinExistence type="predicted"/>
<dbReference type="Proteomes" id="UP000220621">
    <property type="component" value="Unassembled WGS sequence"/>
</dbReference>
<dbReference type="Pfam" id="PF16723">
    <property type="entry name" value="DUF5065"/>
    <property type="match status" value="1"/>
</dbReference>
<dbReference type="Gene3D" id="2.60.40.3720">
    <property type="match status" value="1"/>
</dbReference>
<evidence type="ECO:0000256" key="1">
    <source>
        <dbReference type="SAM" id="SignalP"/>
    </source>
</evidence>
<feature type="chain" id="PRO_5039400059" evidence="1">
    <location>
        <begin position="22"/>
        <end position="155"/>
    </location>
</feature>
<evidence type="ECO:0000313" key="2">
    <source>
        <dbReference type="EMBL" id="PEM55411.1"/>
    </source>
</evidence>
<comment type="caution">
    <text evidence="2">The sequence shown here is derived from an EMBL/GenBank/DDBJ whole genome shotgun (WGS) entry which is preliminary data.</text>
</comment>
<feature type="signal peptide" evidence="1">
    <location>
        <begin position="1"/>
        <end position="21"/>
    </location>
</feature>
<dbReference type="EMBL" id="NUDL01000041">
    <property type="protein sequence ID" value="PEM55411.1"/>
    <property type="molecule type" value="Genomic_DNA"/>
</dbReference>
<evidence type="ECO:0000313" key="3">
    <source>
        <dbReference type="Proteomes" id="UP000220621"/>
    </source>
</evidence>
<keyword evidence="1" id="KW-0732">Signal</keyword>
<organism evidence="2 3">
    <name type="scientific">Bacillus wiedmannii</name>
    <dbReference type="NCBI Taxonomy" id="1890302"/>
    <lineage>
        <taxon>Bacteria</taxon>
        <taxon>Bacillati</taxon>
        <taxon>Bacillota</taxon>
        <taxon>Bacilli</taxon>
        <taxon>Bacillales</taxon>
        <taxon>Bacillaceae</taxon>
        <taxon>Bacillus</taxon>
        <taxon>Bacillus cereus group</taxon>
    </lineage>
</organism>
<name>A0A2A8BNA3_9BACI</name>
<sequence length="155" mass="16908">MKLGKLALVGALALGGLTAVGTINTPSASADTVQRAVASDSWGIDNTYLLNEFIGNMPAEYKQLLDYSYKTKDYFTILVDKAGLVAGKDQVKIFRILDNGNLSRYKTIDFHEEIAIPGKVVFDTQITDAYGPGTYVAVSYIHGKHLKSDVFLINN</sequence>
<reference evidence="2 3" key="1">
    <citation type="submission" date="2017-09" db="EMBL/GenBank/DDBJ databases">
        <title>Large-scale bioinformatics analysis of Bacillus genomes uncovers conserved roles of natural products in bacterial physiology.</title>
        <authorList>
            <consortium name="Agbiome Team Llc"/>
            <person name="Bleich R.M."/>
            <person name="Grubbs K.J."/>
            <person name="Santa Maria K.C."/>
            <person name="Allen S.E."/>
            <person name="Farag S."/>
            <person name="Shank E.A."/>
            <person name="Bowers A."/>
        </authorList>
    </citation>
    <scope>NUCLEOTIDE SEQUENCE [LARGE SCALE GENOMIC DNA]</scope>
    <source>
        <strain evidence="2 3">AFS010764</strain>
    </source>
</reference>
<dbReference type="InterPro" id="IPR031998">
    <property type="entry name" value="DUF5065"/>
</dbReference>
<dbReference type="AlphaFoldDB" id="A0A2A8BNA3"/>